<name>A0A7C9D9A9_OPUST</name>
<reference evidence="5" key="2">
    <citation type="submission" date="2020-07" db="EMBL/GenBank/DDBJ databases">
        <authorList>
            <person name="Vera ALvarez R."/>
            <person name="Arias-Moreno D.M."/>
            <person name="Jimenez-Jacinto V."/>
            <person name="Jimenez-Bremont J.F."/>
            <person name="Swaminathan K."/>
            <person name="Moose S.P."/>
            <person name="Guerrero-Gonzalez M.L."/>
            <person name="Marino-Ramirez L."/>
            <person name="Landsman D."/>
            <person name="Rodriguez-Kessler M."/>
            <person name="Delgado-Sanchez P."/>
        </authorList>
    </citation>
    <scope>NUCLEOTIDE SEQUENCE</scope>
    <source>
        <tissue evidence="5">Cladode</tissue>
    </source>
</reference>
<sequence length="140" mass="15820">MDSNNWRPAQAEQPPPMDGGDWRNQLQADSRQKIVNKIMETLKRHLPVSGQEGLEELKKIAIRFEEKIYSAATSQSDYLRKISLKMLTMESKSQNPLPNAMPSNTAGVSRNPQDQDKEDSSSSDDGDYEDMDGEYESIIV</sequence>
<comment type="subcellular location">
    <subcellularLocation>
        <location evidence="1">Nucleus</location>
    </subcellularLocation>
</comment>
<accession>A0A7C9D9A9</accession>
<dbReference type="EMBL" id="GISG01104698">
    <property type="protein sequence ID" value="MBA4637439.1"/>
    <property type="molecule type" value="Transcribed_RNA"/>
</dbReference>
<protein>
    <recommendedName>
        <fullName evidence="4">Mediator complex subunit 15 KIX domain-containing protein</fullName>
    </recommendedName>
</protein>
<feature type="compositionally biased region" description="Polar residues" evidence="3">
    <location>
        <begin position="90"/>
        <end position="112"/>
    </location>
</feature>
<dbReference type="FunFam" id="1.10.246.20:FF:000003">
    <property type="entry name" value="Mediator of RNA polymerase II transcription subunit 15a"/>
    <property type="match status" value="1"/>
</dbReference>
<dbReference type="GO" id="GO:0003713">
    <property type="term" value="F:transcription coactivator activity"/>
    <property type="evidence" value="ECO:0007669"/>
    <property type="project" value="InterPro"/>
</dbReference>
<evidence type="ECO:0000313" key="5">
    <source>
        <dbReference type="EMBL" id="MBA4637440.1"/>
    </source>
</evidence>
<dbReference type="Pfam" id="PF16987">
    <property type="entry name" value="KIX_2"/>
    <property type="match status" value="1"/>
</dbReference>
<evidence type="ECO:0000259" key="4">
    <source>
        <dbReference type="Pfam" id="PF16987"/>
    </source>
</evidence>
<feature type="region of interest" description="Disordered" evidence="3">
    <location>
        <begin position="1"/>
        <end position="24"/>
    </location>
</feature>
<feature type="compositionally biased region" description="Acidic residues" evidence="3">
    <location>
        <begin position="121"/>
        <end position="140"/>
    </location>
</feature>
<dbReference type="InterPro" id="IPR044661">
    <property type="entry name" value="MED15a/b/c-like"/>
</dbReference>
<evidence type="ECO:0000256" key="1">
    <source>
        <dbReference type="ARBA" id="ARBA00004123"/>
    </source>
</evidence>
<dbReference type="PANTHER" id="PTHR33137:SF4">
    <property type="entry name" value="MEDIATOR OF RNA POLYMERASE II TRANSCRIPTION SUBUNIT 15A-RELATED"/>
    <property type="match status" value="1"/>
</dbReference>
<dbReference type="AlphaFoldDB" id="A0A7C9D9A9"/>
<dbReference type="InterPro" id="IPR036529">
    <property type="entry name" value="KIX_dom_sf"/>
</dbReference>
<proteinExistence type="predicted"/>
<dbReference type="Gene3D" id="1.10.246.20">
    <property type="entry name" value="Coactivator CBP, KIX domain"/>
    <property type="match status" value="1"/>
</dbReference>
<dbReference type="PANTHER" id="PTHR33137">
    <property type="entry name" value="MEDIATOR OF RNA POLYMERASE II TRANSCRIPTION SUBUNIT 15A-RELATED"/>
    <property type="match status" value="1"/>
</dbReference>
<evidence type="ECO:0000256" key="3">
    <source>
        <dbReference type="SAM" id="MobiDB-lite"/>
    </source>
</evidence>
<dbReference type="SUPFAM" id="SSF47040">
    <property type="entry name" value="Kix domain of CBP (creb binding protein)"/>
    <property type="match status" value="1"/>
</dbReference>
<feature type="domain" description="Mediator complex subunit 15 KIX" evidence="4">
    <location>
        <begin position="20"/>
        <end position="96"/>
    </location>
</feature>
<dbReference type="InterPro" id="IPR036546">
    <property type="entry name" value="MED15_KIX"/>
</dbReference>
<reference evidence="5" key="1">
    <citation type="journal article" date="2013" name="J. Plant Res.">
        <title>Effect of fungi and light on seed germination of three Opuntia species from semiarid lands of central Mexico.</title>
        <authorList>
            <person name="Delgado-Sanchez P."/>
            <person name="Jimenez-Bremont J.F."/>
            <person name="Guerrero-Gonzalez Mde L."/>
            <person name="Flores J."/>
        </authorList>
    </citation>
    <scope>NUCLEOTIDE SEQUENCE</scope>
    <source>
        <tissue evidence="5">Cladode</tissue>
    </source>
</reference>
<dbReference type="GO" id="GO:0005634">
    <property type="term" value="C:nucleus"/>
    <property type="evidence" value="ECO:0007669"/>
    <property type="project" value="UniProtKB-SubCell"/>
</dbReference>
<organism evidence="5">
    <name type="scientific">Opuntia streptacantha</name>
    <name type="common">Prickly pear cactus</name>
    <name type="synonym">Opuntia cardona</name>
    <dbReference type="NCBI Taxonomy" id="393608"/>
    <lineage>
        <taxon>Eukaryota</taxon>
        <taxon>Viridiplantae</taxon>
        <taxon>Streptophyta</taxon>
        <taxon>Embryophyta</taxon>
        <taxon>Tracheophyta</taxon>
        <taxon>Spermatophyta</taxon>
        <taxon>Magnoliopsida</taxon>
        <taxon>eudicotyledons</taxon>
        <taxon>Gunneridae</taxon>
        <taxon>Pentapetalae</taxon>
        <taxon>Caryophyllales</taxon>
        <taxon>Cactineae</taxon>
        <taxon>Cactaceae</taxon>
        <taxon>Opuntioideae</taxon>
        <taxon>Opuntia</taxon>
    </lineage>
</organism>
<evidence type="ECO:0000256" key="2">
    <source>
        <dbReference type="ARBA" id="ARBA00023242"/>
    </source>
</evidence>
<keyword evidence="2" id="KW-0539">Nucleus</keyword>
<dbReference type="GO" id="GO:0031490">
    <property type="term" value="F:chromatin DNA binding"/>
    <property type="evidence" value="ECO:0007669"/>
    <property type="project" value="InterPro"/>
</dbReference>
<dbReference type="EMBL" id="GISG01104699">
    <property type="protein sequence ID" value="MBA4637440.1"/>
    <property type="molecule type" value="Transcribed_RNA"/>
</dbReference>
<feature type="region of interest" description="Disordered" evidence="3">
    <location>
        <begin position="90"/>
        <end position="140"/>
    </location>
</feature>